<name>A0A150P3C6_SORCE</name>
<dbReference type="InterPro" id="IPR013096">
    <property type="entry name" value="Cupin_2"/>
</dbReference>
<feature type="domain" description="HTH cro/C1-type" evidence="4">
    <location>
        <begin position="15"/>
        <end position="69"/>
    </location>
</feature>
<dbReference type="Gene3D" id="2.60.120.10">
    <property type="entry name" value="Jelly Rolls"/>
    <property type="match status" value="1"/>
</dbReference>
<proteinExistence type="predicted"/>
<comment type="caution">
    <text evidence="5">The sequence shown here is derived from an EMBL/GenBank/DDBJ whole genome shotgun (WGS) entry which is preliminary data.</text>
</comment>
<evidence type="ECO:0000256" key="1">
    <source>
        <dbReference type="ARBA" id="ARBA00023015"/>
    </source>
</evidence>
<organism evidence="5 6">
    <name type="scientific">Sorangium cellulosum</name>
    <name type="common">Polyangium cellulosum</name>
    <dbReference type="NCBI Taxonomy" id="56"/>
    <lineage>
        <taxon>Bacteria</taxon>
        <taxon>Pseudomonadati</taxon>
        <taxon>Myxococcota</taxon>
        <taxon>Polyangia</taxon>
        <taxon>Polyangiales</taxon>
        <taxon>Polyangiaceae</taxon>
        <taxon>Sorangium</taxon>
    </lineage>
</organism>
<evidence type="ECO:0000259" key="4">
    <source>
        <dbReference type="PROSITE" id="PS50943"/>
    </source>
</evidence>
<keyword evidence="2 5" id="KW-0238">DNA-binding</keyword>
<accession>A0A150P3C6</accession>
<dbReference type="PROSITE" id="PS50943">
    <property type="entry name" value="HTH_CROC1"/>
    <property type="match status" value="1"/>
</dbReference>
<keyword evidence="1" id="KW-0805">Transcription regulation</keyword>
<dbReference type="GO" id="GO:0003700">
    <property type="term" value="F:DNA-binding transcription factor activity"/>
    <property type="evidence" value="ECO:0007669"/>
    <property type="project" value="TreeGrafter"/>
</dbReference>
<dbReference type="InterPro" id="IPR014710">
    <property type="entry name" value="RmlC-like_jellyroll"/>
</dbReference>
<gene>
    <name evidence="5" type="ORF">BE08_17515</name>
</gene>
<dbReference type="SMART" id="SM00530">
    <property type="entry name" value="HTH_XRE"/>
    <property type="match status" value="1"/>
</dbReference>
<dbReference type="PANTHER" id="PTHR46797">
    <property type="entry name" value="HTH-TYPE TRANSCRIPTIONAL REGULATOR"/>
    <property type="match status" value="1"/>
</dbReference>
<dbReference type="CDD" id="cd00093">
    <property type="entry name" value="HTH_XRE"/>
    <property type="match status" value="1"/>
</dbReference>
<keyword evidence="3" id="KW-0804">Transcription</keyword>
<dbReference type="AlphaFoldDB" id="A0A150P3C6"/>
<evidence type="ECO:0000256" key="2">
    <source>
        <dbReference type="ARBA" id="ARBA00023125"/>
    </source>
</evidence>
<dbReference type="SUPFAM" id="SSF51182">
    <property type="entry name" value="RmlC-like cupins"/>
    <property type="match status" value="1"/>
</dbReference>
<dbReference type="InterPro" id="IPR011051">
    <property type="entry name" value="RmlC_Cupin_sf"/>
</dbReference>
<evidence type="ECO:0000256" key="3">
    <source>
        <dbReference type="ARBA" id="ARBA00023163"/>
    </source>
</evidence>
<dbReference type="InterPro" id="IPR001387">
    <property type="entry name" value="Cro/C1-type_HTH"/>
</dbReference>
<dbReference type="Gene3D" id="1.10.260.40">
    <property type="entry name" value="lambda repressor-like DNA-binding domains"/>
    <property type="match status" value="1"/>
</dbReference>
<dbReference type="Pfam" id="PF07883">
    <property type="entry name" value="Cupin_2"/>
    <property type="match status" value="1"/>
</dbReference>
<dbReference type="InterPro" id="IPR050807">
    <property type="entry name" value="TransReg_Diox_bact_type"/>
</dbReference>
<evidence type="ECO:0000313" key="5">
    <source>
        <dbReference type="EMBL" id="KYF50149.1"/>
    </source>
</evidence>
<protein>
    <submittedName>
        <fullName evidence="5">DNA-binding protein</fullName>
    </submittedName>
</protein>
<dbReference type="GO" id="GO:0003677">
    <property type="term" value="F:DNA binding"/>
    <property type="evidence" value="ECO:0007669"/>
    <property type="project" value="UniProtKB-KW"/>
</dbReference>
<dbReference type="CDD" id="cd02209">
    <property type="entry name" value="cupin_XRE_C"/>
    <property type="match status" value="1"/>
</dbReference>
<dbReference type="PANTHER" id="PTHR46797:SF23">
    <property type="entry name" value="HTH-TYPE TRANSCRIPTIONAL REGULATOR SUTR"/>
    <property type="match status" value="1"/>
</dbReference>
<evidence type="ECO:0000313" key="6">
    <source>
        <dbReference type="Proteomes" id="UP000075420"/>
    </source>
</evidence>
<dbReference type="Proteomes" id="UP000075420">
    <property type="component" value="Unassembled WGS sequence"/>
</dbReference>
<sequence length="186" mass="20042">MDQDAELAGRLARNIKQLREARGLTQQQLARLAGVPRATWAHLESGAANPTLGVLHRAAAALQVSIEEMLSAPRATCQLYARDALPTRTPGQALVRKLLPDPIPGMEMDRIEIPPGGRMTGVPHTPGTREYLTCESGELLLVVGGERFTLGAGDVAVFRGDQRHSYHNPGRQPAVGYSVVVLARVL</sequence>
<dbReference type="EMBL" id="JELY01003273">
    <property type="protein sequence ID" value="KYF50149.1"/>
    <property type="molecule type" value="Genomic_DNA"/>
</dbReference>
<reference evidence="5 6" key="1">
    <citation type="submission" date="2014-02" db="EMBL/GenBank/DDBJ databases">
        <title>The small core and large imbalanced accessory genome model reveals a collaborative survival strategy of Sorangium cellulosum strains in nature.</title>
        <authorList>
            <person name="Han K."/>
            <person name="Peng R."/>
            <person name="Blom J."/>
            <person name="Li Y.-Z."/>
        </authorList>
    </citation>
    <scope>NUCLEOTIDE SEQUENCE [LARGE SCALE GENOMIC DNA]</scope>
    <source>
        <strain evidence="5 6">So0157-25</strain>
    </source>
</reference>
<dbReference type="GO" id="GO:0005829">
    <property type="term" value="C:cytosol"/>
    <property type="evidence" value="ECO:0007669"/>
    <property type="project" value="TreeGrafter"/>
</dbReference>
<dbReference type="Pfam" id="PF13560">
    <property type="entry name" value="HTH_31"/>
    <property type="match status" value="1"/>
</dbReference>
<dbReference type="InterPro" id="IPR010982">
    <property type="entry name" value="Lambda_DNA-bd_dom_sf"/>
</dbReference>